<dbReference type="Pfam" id="PF20209">
    <property type="entry name" value="DUF6570"/>
    <property type="match status" value="1"/>
</dbReference>
<reference evidence="3" key="1">
    <citation type="journal article" date="2012" name="Science">
        <title>The Paleozoic origin of enzymatic lignin decomposition reconstructed from 31 fungal genomes.</title>
        <authorList>
            <person name="Floudas D."/>
            <person name="Binder M."/>
            <person name="Riley R."/>
            <person name="Barry K."/>
            <person name="Blanchette R.A."/>
            <person name="Henrissat B."/>
            <person name="Martinez A.T."/>
            <person name="Otillar R."/>
            <person name="Spatafora J.W."/>
            <person name="Yadav J.S."/>
            <person name="Aerts A."/>
            <person name="Benoit I."/>
            <person name="Boyd A."/>
            <person name="Carlson A."/>
            <person name="Copeland A."/>
            <person name="Coutinho P.M."/>
            <person name="de Vries R.P."/>
            <person name="Ferreira P."/>
            <person name="Findley K."/>
            <person name="Foster B."/>
            <person name="Gaskell J."/>
            <person name="Glotzer D."/>
            <person name="Gorecki P."/>
            <person name="Heitman J."/>
            <person name="Hesse C."/>
            <person name="Hori C."/>
            <person name="Igarashi K."/>
            <person name="Jurgens J.A."/>
            <person name="Kallen N."/>
            <person name="Kersten P."/>
            <person name="Kohler A."/>
            <person name="Kuees U."/>
            <person name="Kumar T.K.A."/>
            <person name="Kuo A."/>
            <person name="LaButti K."/>
            <person name="Larrondo L.F."/>
            <person name="Lindquist E."/>
            <person name="Ling A."/>
            <person name="Lombard V."/>
            <person name="Lucas S."/>
            <person name="Lundell T."/>
            <person name="Martin R."/>
            <person name="McLaughlin D.J."/>
            <person name="Morgenstern I."/>
            <person name="Morin E."/>
            <person name="Murat C."/>
            <person name="Nagy L.G."/>
            <person name="Nolan M."/>
            <person name="Ohm R.A."/>
            <person name="Patyshakuliyeva A."/>
            <person name="Rokas A."/>
            <person name="Ruiz-Duenas F.J."/>
            <person name="Sabat G."/>
            <person name="Salamov A."/>
            <person name="Samejima M."/>
            <person name="Schmutz J."/>
            <person name="Slot J.C."/>
            <person name="St John F."/>
            <person name="Stenlid J."/>
            <person name="Sun H."/>
            <person name="Sun S."/>
            <person name="Syed K."/>
            <person name="Tsang A."/>
            <person name="Wiebenga A."/>
            <person name="Young D."/>
            <person name="Pisabarro A."/>
            <person name="Eastwood D.C."/>
            <person name="Martin F."/>
            <person name="Cullen D."/>
            <person name="Grigoriev I.V."/>
            <person name="Hibbett D.S."/>
        </authorList>
    </citation>
    <scope>NUCLEOTIDE SEQUENCE [LARGE SCALE GENOMIC DNA]</scope>
    <source>
        <strain evidence="3">RWD-64-598 SS2</strain>
    </source>
</reference>
<dbReference type="GeneID" id="19208138"/>
<proteinExistence type="predicted"/>
<feature type="non-terminal residue" evidence="2">
    <location>
        <position position="328"/>
    </location>
</feature>
<dbReference type="EMBL" id="JH711582">
    <property type="protein sequence ID" value="EIW78412.1"/>
    <property type="molecule type" value="Genomic_DNA"/>
</dbReference>
<evidence type="ECO:0000313" key="3">
    <source>
        <dbReference type="Proteomes" id="UP000053558"/>
    </source>
</evidence>
<feature type="domain" description="DUF6570" evidence="1">
    <location>
        <begin position="1"/>
        <end position="69"/>
    </location>
</feature>
<evidence type="ECO:0000259" key="1">
    <source>
        <dbReference type="Pfam" id="PF20209"/>
    </source>
</evidence>
<dbReference type="AlphaFoldDB" id="A0A5M3MGR4"/>
<accession>A0A5M3MGR4</accession>
<name>A0A5M3MGR4_CONPW</name>
<protein>
    <recommendedName>
        <fullName evidence="1">DUF6570 domain-containing protein</fullName>
    </recommendedName>
</protein>
<dbReference type="RefSeq" id="XP_007771150.1">
    <property type="nucleotide sequence ID" value="XM_007772960.1"/>
</dbReference>
<dbReference type="KEGG" id="cput:CONPUDRAFT_61286"/>
<evidence type="ECO:0000313" key="2">
    <source>
        <dbReference type="EMBL" id="EIW78412.1"/>
    </source>
</evidence>
<gene>
    <name evidence="2" type="ORF">CONPUDRAFT_61286</name>
</gene>
<dbReference type="Proteomes" id="UP000053558">
    <property type="component" value="Unassembled WGS sequence"/>
</dbReference>
<sequence>MLPPADDDVGNSICVLFTGASARVTRDTLLHFKPLLASKSIVRTLISFLVENNPFYREADVQFSEENLNNLFYPEHASLERAPLRAMQVCTLEGHDNVINAETFTSSHVTSAADADYYRDGDFVLPSVGYTAGERSVGSREEMKHIALTHVLNRNRFIWARSGSSFLSEDDPCFLSSLFPHLDMFGIGAFNHPARLPSQKISIKAQTENMLRRHQSKFVGDPVFPFIMWNVVQKRNVRQNSSFTVPESTQMVIQRELLEVAPALVDLAAKWKKDPRASPVTHLERKAVQLLRQVQFTSTNIPGSPGYKLARRNEVRAMLPMYGTPALF</sequence>
<comment type="caution">
    <text evidence="2">The sequence shown here is derived from an EMBL/GenBank/DDBJ whole genome shotgun (WGS) entry which is preliminary data.</text>
</comment>
<dbReference type="InterPro" id="IPR046700">
    <property type="entry name" value="DUF6570"/>
</dbReference>
<organism evidence="2 3">
    <name type="scientific">Coniophora puteana (strain RWD-64-598)</name>
    <name type="common">Brown rot fungus</name>
    <dbReference type="NCBI Taxonomy" id="741705"/>
    <lineage>
        <taxon>Eukaryota</taxon>
        <taxon>Fungi</taxon>
        <taxon>Dikarya</taxon>
        <taxon>Basidiomycota</taxon>
        <taxon>Agaricomycotina</taxon>
        <taxon>Agaricomycetes</taxon>
        <taxon>Agaricomycetidae</taxon>
        <taxon>Boletales</taxon>
        <taxon>Coniophorineae</taxon>
        <taxon>Coniophoraceae</taxon>
        <taxon>Coniophora</taxon>
    </lineage>
</organism>
<keyword evidence="3" id="KW-1185">Reference proteome</keyword>
<dbReference type="OrthoDB" id="432234at2759"/>
<dbReference type="OMA" id="REEMKHI"/>